<name>A0A2J0L3B1_9BACT</name>
<evidence type="ECO:0000313" key="1">
    <source>
        <dbReference type="EMBL" id="PIU41756.1"/>
    </source>
</evidence>
<gene>
    <name evidence="1" type="ORF">COS99_03810</name>
</gene>
<organism evidence="1 2">
    <name type="scientific">Candidatus Aquitaenariimonas noxiae</name>
    <dbReference type="NCBI Taxonomy" id="1974741"/>
    <lineage>
        <taxon>Bacteria</taxon>
        <taxon>Pseudomonadati</taxon>
        <taxon>Candidatus Omnitrophota</taxon>
        <taxon>Candidatus Aquitaenariimonas</taxon>
    </lineage>
</organism>
<dbReference type="Proteomes" id="UP000230052">
    <property type="component" value="Unassembled WGS sequence"/>
</dbReference>
<dbReference type="AlphaFoldDB" id="A0A2J0L3B1"/>
<dbReference type="EMBL" id="PEWV01000036">
    <property type="protein sequence ID" value="PIU41756.1"/>
    <property type="molecule type" value="Genomic_DNA"/>
</dbReference>
<comment type="caution">
    <text evidence="1">The sequence shown here is derived from an EMBL/GenBank/DDBJ whole genome shotgun (WGS) entry which is preliminary data.</text>
</comment>
<reference evidence="1 2" key="1">
    <citation type="submission" date="2017-09" db="EMBL/GenBank/DDBJ databases">
        <title>Depth-based differentiation of microbial function through sediment-hosted aquifers and enrichment of novel symbionts in the deep terrestrial subsurface.</title>
        <authorList>
            <person name="Probst A.J."/>
            <person name="Ladd B."/>
            <person name="Jarett J.K."/>
            <person name="Geller-Mcgrath D.E."/>
            <person name="Sieber C.M."/>
            <person name="Emerson J.B."/>
            <person name="Anantharaman K."/>
            <person name="Thomas B.C."/>
            <person name="Malmstrom R."/>
            <person name="Stieglmeier M."/>
            <person name="Klingl A."/>
            <person name="Woyke T."/>
            <person name="Ryan C.M."/>
            <person name="Banfield J.F."/>
        </authorList>
    </citation>
    <scope>NUCLEOTIDE SEQUENCE [LARGE SCALE GENOMIC DNA]</scope>
    <source>
        <strain evidence="1">CG07_land_8_20_14_0_80_42_15</strain>
    </source>
</reference>
<accession>A0A2J0L3B1</accession>
<evidence type="ECO:0008006" key="3">
    <source>
        <dbReference type="Google" id="ProtNLM"/>
    </source>
</evidence>
<proteinExistence type="predicted"/>
<protein>
    <recommendedName>
        <fullName evidence="3">STAS/SEC14 domain-containing protein</fullName>
    </recommendedName>
</protein>
<evidence type="ECO:0000313" key="2">
    <source>
        <dbReference type="Proteomes" id="UP000230052"/>
    </source>
</evidence>
<sequence length="122" mass="13869">MNHKIIYEEGLLSVKTSGKMNAGDFIAMAKDILRHPQWLPNGNVIFDHTALEFDDVPLSDLEKIRAFHMSNEKIIGSGKSAIVVKDGLSKKWHKLWSQGKKIKTGNRSQIFENYNDATSWLK</sequence>